<proteinExistence type="predicted"/>
<dbReference type="RefSeq" id="WP_094602994.1">
    <property type="nucleotide sequence ID" value="NZ_CP155573.1"/>
</dbReference>
<gene>
    <name evidence="1" type="ORF">SPSIL_024600</name>
</gene>
<accession>A0ABZ3IKT7</accession>
<evidence type="ECO:0000313" key="1">
    <source>
        <dbReference type="EMBL" id="XFO66310.1"/>
    </source>
</evidence>
<sequence>MEITLDKEQLNKLIYLGNFRDNSKENICHICLENKLLTREHIPPKSAFDGFLLMGGFPFSNIF</sequence>
<dbReference type="Proteomes" id="UP000216752">
    <property type="component" value="Chromosome"/>
</dbReference>
<dbReference type="EMBL" id="CP155573">
    <property type="protein sequence ID" value="XFO66310.1"/>
    <property type="molecule type" value="Genomic_DNA"/>
</dbReference>
<keyword evidence="2" id="KW-1185">Reference proteome</keyword>
<name>A0ABZ3IKT7_9FIRM</name>
<protein>
    <submittedName>
        <fullName evidence="1">Uncharacterized protein</fullName>
    </submittedName>
</protein>
<organism evidence="1 2">
    <name type="scientific">Sporomusa silvacetica DSM 10669</name>
    <dbReference type="NCBI Taxonomy" id="1123289"/>
    <lineage>
        <taxon>Bacteria</taxon>
        <taxon>Bacillati</taxon>
        <taxon>Bacillota</taxon>
        <taxon>Negativicutes</taxon>
        <taxon>Selenomonadales</taxon>
        <taxon>Sporomusaceae</taxon>
        <taxon>Sporomusa</taxon>
    </lineage>
</organism>
<reference evidence="1" key="1">
    <citation type="submission" date="2024-05" db="EMBL/GenBank/DDBJ databases">
        <title>Isolation and characterization of Sporomusa carbonis sp. nov., a carboxydotrophic hydrogenogen in the genus of Sporomusa isolated from a charcoal burning pile.</title>
        <authorList>
            <person name="Boeer T."/>
            <person name="Rosenbaum F."/>
            <person name="Eysell L."/>
            <person name="Mueller V."/>
            <person name="Daniel R."/>
            <person name="Poehlein A."/>
        </authorList>
    </citation>
    <scope>NUCLEOTIDE SEQUENCE [LARGE SCALE GENOMIC DNA]</scope>
    <source>
        <strain evidence="1">DSM 10669</strain>
    </source>
</reference>
<evidence type="ECO:0000313" key="2">
    <source>
        <dbReference type="Proteomes" id="UP000216752"/>
    </source>
</evidence>